<accession>G8UL85</accession>
<dbReference type="Proteomes" id="UP000005436">
    <property type="component" value="Chromosome"/>
</dbReference>
<protein>
    <submittedName>
        <fullName evidence="1">Uncharacterized protein</fullName>
    </submittedName>
</protein>
<sequence>MYCWVYTLLYIKIYLRKFYYELSRDAVNESFDSFGGV</sequence>
<keyword evidence="2" id="KW-1185">Reference proteome</keyword>
<gene>
    <name evidence="1" type="ordered locus">BFO_2561</name>
</gene>
<dbReference type="EMBL" id="CP003191">
    <property type="protein sequence ID" value="AEW19711.1"/>
    <property type="molecule type" value="Genomic_DNA"/>
</dbReference>
<proteinExistence type="predicted"/>
<dbReference type="STRING" id="203275.BFO_2561"/>
<evidence type="ECO:0000313" key="1">
    <source>
        <dbReference type="EMBL" id="AEW19711.1"/>
    </source>
</evidence>
<dbReference type="KEGG" id="tfo:BFO_2561"/>
<dbReference type="AlphaFoldDB" id="G8UL85"/>
<evidence type="ECO:0000313" key="2">
    <source>
        <dbReference type="Proteomes" id="UP000005436"/>
    </source>
</evidence>
<name>G8UL85_TANFA</name>
<reference evidence="2" key="1">
    <citation type="submission" date="2011-12" db="EMBL/GenBank/DDBJ databases">
        <title>Complete sequence of Tannerella forsythia ATCC 43037.</title>
        <authorList>
            <person name="Dewhirst F."/>
            <person name="Tanner A."/>
            <person name="Izard J."/>
            <person name="Brinkac L."/>
            <person name="Durkin A.S."/>
            <person name="Hostetler J."/>
            <person name="Shetty J."/>
            <person name="Torralba M."/>
            <person name="Gill S."/>
            <person name="Nelson K."/>
        </authorList>
    </citation>
    <scope>NUCLEOTIDE SEQUENCE [LARGE SCALE GENOMIC DNA]</scope>
    <source>
        <strain evidence="2">ATCC 43037 / JCM 10827 / CCUG 33226 / KCTC 5666 / FDC 338</strain>
    </source>
</reference>
<organism evidence="1 2">
    <name type="scientific">Tannerella forsythia (strain ATCC 43037 / JCM 10827 / CCUG 21028 A / KCTC 5666 / FDC 338)</name>
    <name type="common">Bacteroides forsythus</name>
    <dbReference type="NCBI Taxonomy" id="203275"/>
    <lineage>
        <taxon>Bacteria</taxon>
        <taxon>Pseudomonadati</taxon>
        <taxon>Bacteroidota</taxon>
        <taxon>Bacteroidia</taxon>
        <taxon>Bacteroidales</taxon>
        <taxon>Tannerellaceae</taxon>
        <taxon>Tannerella</taxon>
    </lineage>
</organism>
<dbReference type="HOGENOM" id="CLU_3349688_0_0_10"/>